<name>A0A0G1Y2A3_9BACT</name>
<comment type="caution">
    <text evidence="6">The sequence shown here is derived from an EMBL/GenBank/DDBJ whole genome shotgun (WGS) entry which is preliminary data.</text>
</comment>
<dbReference type="AlphaFoldDB" id="A0A0G1Y2A3"/>
<evidence type="ECO:0000256" key="1">
    <source>
        <dbReference type="ARBA" id="ARBA00006354"/>
    </source>
</evidence>
<dbReference type="STRING" id="1618607.UY86_C0006G0008"/>
<sequence>MQYARVYGAQTSLLSPHIVTVETDISGGQLHKFDIVGLPDKAVEEARDRVASAIKHSGFKSPKVKNEKTVISLAPADLKKEGPMFDLPIALSYLLAAGDIRFDPEPYLFIGELSLDGRLCGVRGILQLVAEAKKRGKRGIFVPLENAREAALIHGIDIYGAGSLLDVVGHVNTKQRRLTQTPQGLTLKKGSSRSNLKIQPMPQTKLEADFGESQFAFEDIRGQASAKRAAVIAAAGGHNMGLSGPPGTGKTMLARALASILPPLTFDEALEVNGIHSVAGALMDELMTMPPFRAPHHTSSYVSIVGGGANPRPGEATLAHRGVLFLDEFPEFERRVIEALRQPLEDRVIAIARAKGTALFPARFTLVAAMNPCPCGNYGHPEIECTCSPFALEKYRRKLSGPIADRIDLWSVMGPVELQELGRRAVQGSETRDARERVLNARAAQKERFKKSKATDKTKASTSLKLNSDLSPRELDDLVPLTGSVRATLEKAGARFSLSPRAYHRVIKVARTIADLDGSPDVNDSHILEALQYREKKS</sequence>
<dbReference type="SUPFAM" id="SSF52540">
    <property type="entry name" value="P-loop containing nucleoside triphosphate hydrolases"/>
    <property type="match status" value="1"/>
</dbReference>
<dbReference type="PATRIC" id="fig|1618607.3.peg.423"/>
<dbReference type="InterPro" id="IPR001208">
    <property type="entry name" value="MCM_dom"/>
</dbReference>
<dbReference type="NCBIfam" id="TIGR00368">
    <property type="entry name" value="YifB family Mg chelatase-like AAA ATPase"/>
    <property type="match status" value="1"/>
</dbReference>
<dbReference type="SUPFAM" id="SSF54211">
    <property type="entry name" value="Ribosomal protein S5 domain 2-like"/>
    <property type="match status" value="1"/>
</dbReference>
<feature type="region of interest" description="Disordered" evidence="4">
    <location>
        <begin position="445"/>
        <end position="467"/>
    </location>
</feature>
<dbReference type="InterPro" id="IPR000523">
    <property type="entry name" value="Mg_chelatse_chII-like_cat_dom"/>
</dbReference>
<dbReference type="Proteomes" id="UP000033852">
    <property type="component" value="Unassembled WGS sequence"/>
</dbReference>
<keyword evidence="3" id="KW-0067">ATP-binding</keyword>
<evidence type="ECO:0000259" key="5">
    <source>
        <dbReference type="PROSITE" id="PS50051"/>
    </source>
</evidence>
<dbReference type="InterPro" id="IPR025158">
    <property type="entry name" value="Mg_chelat-rel_C"/>
</dbReference>
<dbReference type="GO" id="GO:0003677">
    <property type="term" value="F:DNA binding"/>
    <property type="evidence" value="ECO:0007669"/>
    <property type="project" value="InterPro"/>
</dbReference>
<gene>
    <name evidence="6" type="ORF">UY86_C0006G0008</name>
</gene>
<dbReference type="InterPro" id="IPR003593">
    <property type="entry name" value="AAA+_ATPase"/>
</dbReference>
<dbReference type="GO" id="GO:0005524">
    <property type="term" value="F:ATP binding"/>
    <property type="evidence" value="ECO:0007669"/>
    <property type="project" value="UniProtKB-KW"/>
</dbReference>
<evidence type="ECO:0000256" key="4">
    <source>
        <dbReference type="SAM" id="MobiDB-lite"/>
    </source>
</evidence>
<evidence type="ECO:0000313" key="7">
    <source>
        <dbReference type="Proteomes" id="UP000033852"/>
    </source>
</evidence>
<dbReference type="InterPro" id="IPR027417">
    <property type="entry name" value="P-loop_NTPase"/>
</dbReference>
<dbReference type="EMBL" id="LCRR01000006">
    <property type="protein sequence ID" value="KKW37563.1"/>
    <property type="molecule type" value="Genomic_DNA"/>
</dbReference>
<dbReference type="InterPro" id="IPR020568">
    <property type="entry name" value="Ribosomal_Su5_D2-typ_SF"/>
</dbReference>
<protein>
    <submittedName>
        <fullName evidence="6">Mg chelatase, subunit ChlI</fullName>
    </submittedName>
</protein>
<keyword evidence="2" id="KW-0547">Nucleotide-binding</keyword>
<dbReference type="SMART" id="SM00382">
    <property type="entry name" value="AAA"/>
    <property type="match status" value="1"/>
</dbReference>
<dbReference type="Pfam" id="PF01078">
    <property type="entry name" value="Mg_chelatase"/>
    <property type="match status" value="1"/>
</dbReference>
<dbReference type="Pfam" id="PF13541">
    <property type="entry name" value="ChlI"/>
    <property type="match status" value="1"/>
</dbReference>
<dbReference type="Pfam" id="PF13335">
    <property type="entry name" value="Mg_chelatase_C"/>
    <property type="match status" value="1"/>
</dbReference>
<dbReference type="PANTHER" id="PTHR32039">
    <property type="entry name" value="MAGNESIUM-CHELATASE SUBUNIT CHLI"/>
    <property type="match status" value="1"/>
</dbReference>
<feature type="domain" description="MCM C-terminal AAA(+) ATPase" evidence="5">
    <location>
        <begin position="314"/>
        <end position="372"/>
    </location>
</feature>
<dbReference type="InterPro" id="IPR004482">
    <property type="entry name" value="Mg_chelat-rel"/>
</dbReference>
<comment type="similarity">
    <text evidence="1">Belongs to the Mg-chelatase subunits D/I family. ComM subfamily.</text>
</comment>
<proteinExistence type="inferred from homology"/>
<dbReference type="PANTHER" id="PTHR32039:SF7">
    <property type="entry name" value="COMPETENCE PROTEIN COMM"/>
    <property type="match status" value="1"/>
</dbReference>
<dbReference type="InterPro" id="IPR014721">
    <property type="entry name" value="Ribsml_uS5_D2-typ_fold_subgr"/>
</dbReference>
<dbReference type="Gene3D" id="3.30.230.10">
    <property type="match status" value="1"/>
</dbReference>
<dbReference type="InterPro" id="IPR045006">
    <property type="entry name" value="CHLI-like"/>
</dbReference>
<reference evidence="6 7" key="1">
    <citation type="journal article" date="2015" name="Nature">
        <title>rRNA introns, odd ribosomes, and small enigmatic genomes across a large radiation of phyla.</title>
        <authorList>
            <person name="Brown C.T."/>
            <person name="Hug L.A."/>
            <person name="Thomas B.C."/>
            <person name="Sharon I."/>
            <person name="Castelle C.J."/>
            <person name="Singh A."/>
            <person name="Wilkins M.J."/>
            <person name="Williams K.H."/>
            <person name="Banfield J.F."/>
        </authorList>
    </citation>
    <scope>NUCLEOTIDE SEQUENCE [LARGE SCALE GENOMIC DNA]</scope>
</reference>
<dbReference type="Gene3D" id="3.40.50.300">
    <property type="entry name" value="P-loop containing nucleotide triphosphate hydrolases"/>
    <property type="match status" value="1"/>
</dbReference>
<accession>A0A0G1Y2A3</accession>
<evidence type="ECO:0000256" key="3">
    <source>
        <dbReference type="ARBA" id="ARBA00022840"/>
    </source>
</evidence>
<evidence type="ECO:0000313" key="6">
    <source>
        <dbReference type="EMBL" id="KKW37563.1"/>
    </source>
</evidence>
<organism evidence="6 7">
    <name type="scientific">Candidatus Adlerbacteria bacterium GW2011_GWB1_54_7</name>
    <dbReference type="NCBI Taxonomy" id="1618607"/>
    <lineage>
        <taxon>Bacteria</taxon>
        <taxon>Candidatus Adleribacteriota</taxon>
    </lineage>
</organism>
<dbReference type="PROSITE" id="PS50051">
    <property type="entry name" value="MCM_2"/>
    <property type="match status" value="1"/>
</dbReference>
<feature type="compositionally biased region" description="Basic and acidic residues" evidence="4">
    <location>
        <begin position="445"/>
        <end position="459"/>
    </location>
</feature>
<evidence type="ECO:0000256" key="2">
    <source>
        <dbReference type="ARBA" id="ARBA00022741"/>
    </source>
</evidence>